<evidence type="ECO:0000256" key="2">
    <source>
        <dbReference type="SAM" id="SignalP"/>
    </source>
</evidence>
<gene>
    <name evidence="3" type="ORF">D7Y13_00730</name>
</gene>
<evidence type="ECO:0008006" key="5">
    <source>
        <dbReference type="Google" id="ProtNLM"/>
    </source>
</evidence>
<feature type="chain" id="PRO_5046838669" description="DUF4148 domain-containing protein" evidence="2">
    <location>
        <begin position="34"/>
        <end position="137"/>
    </location>
</feature>
<evidence type="ECO:0000313" key="4">
    <source>
        <dbReference type="Proteomes" id="UP000278907"/>
    </source>
</evidence>
<name>A0ABX9QRC9_9BACT</name>
<proteinExistence type="predicted"/>
<sequence length="137" mass="15197">MTDTATTRVRWRRASLAGWLAFALCGVTAGVRAATVAPAPERKHLSDVERVQVGRAAAAEEPTWRAQSLHNFPGDHWSQDDDFSAAERSWVMGEAQRRDVPVEEVFRAIDEELHSSSPVQPPRKATAAPCKPRAFYD</sequence>
<dbReference type="EMBL" id="RAWI01000002">
    <property type="protein sequence ID" value="RKI17650.1"/>
    <property type="molecule type" value="Genomic_DNA"/>
</dbReference>
<feature type="region of interest" description="Disordered" evidence="1">
    <location>
        <begin position="112"/>
        <end position="137"/>
    </location>
</feature>
<keyword evidence="2" id="KW-0732">Signal</keyword>
<accession>A0ABX9QRC9</accession>
<feature type="signal peptide" evidence="2">
    <location>
        <begin position="1"/>
        <end position="33"/>
    </location>
</feature>
<comment type="caution">
    <text evidence="3">The sequence shown here is derived from an EMBL/GenBank/DDBJ whole genome shotgun (WGS) entry which is preliminary data.</text>
</comment>
<protein>
    <recommendedName>
        <fullName evidence="5">DUF4148 domain-containing protein</fullName>
    </recommendedName>
</protein>
<dbReference type="RefSeq" id="WP_120582070.1">
    <property type="nucleotide sequence ID" value="NZ_RAWI01000002.1"/>
</dbReference>
<evidence type="ECO:0000256" key="1">
    <source>
        <dbReference type="SAM" id="MobiDB-lite"/>
    </source>
</evidence>
<dbReference type="Proteomes" id="UP000278907">
    <property type="component" value="Unassembled WGS sequence"/>
</dbReference>
<keyword evidence="4" id="KW-1185">Reference proteome</keyword>
<reference evidence="3 4" key="1">
    <citation type="submission" date="2018-09" db="EMBL/GenBank/DDBJ databases">
        <authorList>
            <person name="Livingstone P.G."/>
            <person name="Whitworth D.E."/>
        </authorList>
    </citation>
    <scope>NUCLEOTIDE SEQUENCE [LARGE SCALE GENOMIC DNA]</scope>
    <source>
        <strain evidence="3 4">CA031B</strain>
    </source>
</reference>
<evidence type="ECO:0000313" key="3">
    <source>
        <dbReference type="EMBL" id="RKI17650.1"/>
    </source>
</evidence>
<organism evidence="3 4">
    <name type="scientific">Corallococcus praedator</name>
    <dbReference type="NCBI Taxonomy" id="2316724"/>
    <lineage>
        <taxon>Bacteria</taxon>
        <taxon>Pseudomonadati</taxon>
        <taxon>Myxococcota</taxon>
        <taxon>Myxococcia</taxon>
        <taxon>Myxococcales</taxon>
        <taxon>Cystobacterineae</taxon>
        <taxon>Myxococcaceae</taxon>
        <taxon>Corallococcus</taxon>
    </lineage>
</organism>